<keyword evidence="4" id="KW-1185">Reference proteome</keyword>
<gene>
    <name evidence="3" type="ORF">BT62DRAFT_903402</name>
</gene>
<dbReference type="Proteomes" id="UP000812287">
    <property type="component" value="Unassembled WGS sequence"/>
</dbReference>
<protein>
    <recommendedName>
        <fullName evidence="2">Deoxyribonuclease NucA/NucB domain-containing protein</fullName>
    </recommendedName>
</protein>
<organism evidence="3 4">
    <name type="scientific">Guyanagaster necrorhizus</name>
    <dbReference type="NCBI Taxonomy" id="856835"/>
    <lineage>
        <taxon>Eukaryota</taxon>
        <taxon>Fungi</taxon>
        <taxon>Dikarya</taxon>
        <taxon>Basidiomycota</taxon>
        <taxon>Agaricomycotina</taxon>
        <taxon>Agaricomycetes</taxon>
        <taxon>Agaricomycetidae</taxon>
        <taxon>Agaricales</taxon>
        <taxon>Marasmiineae</taxon>
        <taxon>Physalacriaceae</taxon>
        <taxon>Guyanagaster</taxon>
    </lineage>
</organism>
<dbReference type="RefSeq" id="XP_043036988.1">
    <property type="nucleotide sequence ID" value="XM_043183523.1"/>
</dbReference>
<dbReference type="InterPro" id="IPR029476">
    <property type="entry name" value="DNase_NucA_NucB"/>
</dbReference>
<sequence length="205" mass="21922">MLSTIFITLCLSLVAAKALPAEPSTGFNGSWPVGVKRALPVFEIDYDDYPQSAENICYSWYCNNGPRAVAPNRPAADQNRASNSCGNVDPNRCSTRVGHDAGYQCDEWPWANSNAGGANAVTRCIPSGDNGGSGASWGNFINNKGSQAPGYVLQDNVDFAEIRVVNVPFPDENIAHFCLGERGVPITPGACDQLDHGQPYLQQIG</sequence>
<reference evidence="3" key="1">
    <citation type="submission" date="2020-11" db="EMBL/GenBank/DDBJ databases">
        <title>Adaptations for nitrogen fixation in a non-lichenized fungal sporocarp promotes dispersal by wood-feeding termites.</title>
        <authorList>
            <consortium name="DOE Joint Genome Institute"/>
            <person name="Koch R.A."/>
            <person name="Yoon G."/>
            <person name="Arayal U."/>
            <person name="Lail K."/>
            <person name="Amirebrahimi M."/>
            <person name="Labutti K."/>
            <person name="Lipzen A."/>
            <person name="Riley R."/>
            <person name="Barry K."/>
            <person name="Henrissat B."/>
            <person name="Grigoriev I.V."/>
            <person name="Herr J.R."/>
            <person name="Aime M.C."/>
        </authorList>
    </citation>
    <scope>NUCLEOTIDE SEQUENCE</scope>
    <source>
        <strain evidence="3">MCA 3950</strain>
    </source>
</reference>
<feature type="chain" id="PRO_5040430459" description="Deoxyribonuclease NucA/NucB domain-containing protein" evidence="1">
    <location>
        <begin position="19"/>
        <end position="205"/>
    </location>
</feature>
<evidence type="ECO:0000313" key="4">
    <source>
        <dbReference type="Proteomes" id="UP000812287"/>
    </source>
</evidence>
<dbReference type="Pfam" id="PF14040">
    <property type="entry name" value="DNase_NucA_NucB"/>
    <property type="match status" value="1"/>
</dbReference>
<dbReference type="AlphaFoldDB" id="A0A9P7VLQ6"/>
<dbReference type="EMBL" id="MU250545">
    <property type="protein sequence ID" value="KAG7443488.1"/>
    <property type="molecule type" value="Genomic_DNA"/>
</dbReference>
<proteinExistence type="predicted"/>
<keyword evidence="1" id="KW-0732">Signal</keyword>
<name>A0A9P7VLQ6_9AGAR</name>
<dbReference type="OrthoDB" id="2748312at2759"/>
<dbReference type="GeneID" id="66105820"/>
<evidence type="ECO:0000259" key="2">
    <source>
        <dbReference type="Pfam" id="PF14040"/>
    </source>
</evidence>
<feature type="signal peptide" evidence="1">
    <location>
        <begin position="1"/>
        <end position="18"/>
    </location>
</feature>
<accession>A0A9P7VLQ6</accession>
<evidence type="ECO:0000256" key="1">
    <source>
        <dbReference type="SAM" id="SignalP"/>
    </source>
</evidence>
<evidence type="ECO:0000313" key="3">
    <source>
        <dbReference type="EMBL" id="KAG7443488.1"/>
    </source>
</evidence>
<comment type="caution">
    <text evidence="3">The sequence shown here is derived from an EMBL/GenBank/DDBJ whole genome shotgun (WGS) entry which is preliminary data.</text>
</comment>
<feature type="domain" description="Deoxyribonuclease NucA/NucB" evidence="2">
    <location>
        <begin position="57"/>
        <end position="145"/>
    </location>
</feature>